<feature type="modified residue" description="4-aspartylphosphate" evidence="5">
    <location>
        <position position="52"/>
    </location>
</feature>
<evidence type="ECO:0000313" key="8">
    <source>
        <dbReference type="EMBL" id="MCD2425407.1"/>
    </source>
</evidence>
<evidence type="ECO:0000256" key="1">
    <source>
        <dbReference type="ARBA" id="ARBA00022553"/>
    </source>
</evidence>
<dbReference type="RefSeq" id="WP_231007892.1">
    <property type="nucleotide sequence ID" value="NZ_JAJNEC010000007.1"/>
</dbReference>
<dbReference type="PROSITE" id="PS00041">
    <property type="entry name" value="HTH_ARAC_FAMILY_1"/>
    <property type="match status" value="1"/>
</dbReference>
<feature type="domain" description="HTH araC/xylS-type" evidence="6">
    <location>
        <begin position="151"/>
        <end position="250"/>
    </location>
</feature>
<organism evidence="8 9">
    <name type="scientific">Niabella pedocola</name>
    <dbReference type="NCBI Taxonomy" id="1752077"/>
    <lineage>
        <taxon>Bacteria</taxon>
        <taxon>Pseudomonadati</taxon>
        <taxon>Bacteroidota</taxon>
        <taxon>Chitinophagia</taxon>
        <taxon>Chitinophagales</taxon>
        <taxon>Chitinophagaceae</taxon>
        <taxon>Niabella</taxon>
    </lineage>
</organism>
<dbReference type="EMBL" id="JAJNEC010000007">
    <property type="protein sequence ID" value="MCD2425407.1"/>
    <property type="molecule type" value="Genomic_DNA"/>
</dbReference>
<sequence>MNTNILIIEDNAEVRDFIRICLQTDHSVSEAPNGKAGWDCAVNDLPDLIITDVMMPEMNGNEFCQRLKNDVRTSHIPVIMLTAKTSVDQQLEGLESGADVYLTKPFSVKVLQSYVKNLLRLKESQRQHFSQKIFLEPTQTEIGTVDKKFMERLMEVIEANLNNPEFHVSALAREVGMSTAVLYKKFNALTQMPIGEFIKSLRLKKAALLLRNDKLNIAEVAWEVGFNDRKYFSKEFKKFFGQTPSEYIAG</sequence>
<dbReference type="PROSITE" id="PS50110">
    <property type="entry name" value="RESPONSE_REGULATORY"/>
    <property type="match status" value="1"/>
</dbReference>
<name>A0ABS8PWF1_9BACT</name>
<proteinExistence type="predicted"/>
<feature type="domain" description="Response regulatory" evidence="7">
    <location>
        <begin position="4"/>
        <end position="119"/>
    </location>
</feature>
<reference evidence="8 9" key="1">
    <citation type="submission" date="2021-11" db="EMBL/GenBank/DDBJ databases">
        <title>Genomic of Niabella pedocola.</title>
        <authorList>
            <person name="Wu T."/>
        </authorList>
    </citation>
    <scope>NUCLEOTIDE SEQUENCE [LARGE SCALE GENOMIC DNA]</scope>
    <source>
        <strain evidence="8 9">JCM 31011</strain>
    </source>
</reference>
<dbReference type="InterPro" id="IPR009057">
    <property type="entry name" value="Homeodomain-like_sf"/>
</dbReference>
<evidence type="ECO:0000256" key="4">
    <source>
        <dbReference type="ARBA" id="ARBA00023163"/>
    </source>
</evidence>
<keyword evidence="9" id="KW-1185">Reference proteome</keyword>
<dbReference type="InterPro" id="IPR011006">
    <property type="entry name" value="CheY-like_superfamily"/>
</dbReference>
<dbReference type="PROSITE" id="PS01124">
    <property type="entry name" value="HTH_ARAC_FAMILY_2"/>
    <property type="match status" value="1"/>
</dbReference>
<dbReference type="Gene3D" id="1.10.10.60">
    <property type="entry name" value="Homeodomain-like"/>
    <property type="match status" value="1"/>
</dbReference>
<dbReference type="CDD" id="cd17574">
    <property type="entry name" value="REC_OmpR"/>
    <property type="match status" value="1"/>
</dbReference>
<dbReference type="Gene3D" id="3.40.50.2300">
    <property type="match status" value="1"/>
</dbReference>
<evidence type="ECO:0000256" key="5">
    <source>
        <dbReference type="PROSITE-ProRule" id="PRU00169"/>
    </source>
</evidence>
<dbReference type="InterPro" id="IPR018062">
    <property type="entry name" value="HTH_AraC-typ_CS"/>
</dbReference>
<dbReference type="InterPro" id="IPR001789">
    <property type="entry name" value="Sig_transdc_resp-reg_receiver"/>
</dbReference>
<dbReference type="PRINTS" id="PR00032">
    <property type="entry name" value="HTHARAC"/>
</dbReference>
<keyword evidence="1 5" id="KW-0597">Phosphoprotein</keyword>
<evidence type="ECO:0000259" key="6">
    <source>
        <dbReference type="PROSITE" id="PS01124"/>
    </source>
</evidence>
<dbReference type="InterPro" id="IPR018060">
    <property type="entry name" value="HTH_AraC"/>
</dbReference>
<evidence type="ECO:0000256" key="3">
    <source>
        <dbReference type="ARBA" id="ARBA00023125"/>
    </source>
</evidence>
<comment type="caution">
    <text evidence="8">The sequence shown here is derived from an EMBL/GenBank/DDBJ whole genome shotgun (WGS) entry which is preliminary data.</text>
</comment>
<dbReference type="SUPFAM" id="SSF46689">
    <property type="entry name" value="Homeodomain-like"/>
    <property type="match status" value="1"/>
</dbReference>
<dbReference type="PANTHER" id="PTHR43547:SF2">
    <property type="entry name" value="HYBRID SIGNAL TRANSDUCTION HISTIDINE KINASE C"/>
    <property type="match status" value="1"/>
</dbReference>
<dbReference type="Pfam" id="PF00072">
    <property type="entry name" value="Response_reg"/>
    <property type="match status" value="1"/>
</dbReference>
<evidence type="ECO:0000313" key="9">
    <source>
        <dbReference type="Proteomes" id="UP001199816"/>
    </source>
</evidence>
<keyword evidence="4" id="KW-0804">Transcription</keyword>
<dbReference type="SUPFAM" id="SSF52172">
    <property type="entry name" value="CheY-like"/>
    <property type="match status" value="1"/>
</dbReference>
<dbReference type="Pfam" id="PF12833">
    <property type="entry name" value="HTH_18"/>
    <property type="match status" value="1"/>
</dbReference>
<evidence type="ECO:0000259" key="7">
    <source>
        <dbReference type="PROSITE" id="PS50110"/>
    </source>
</evidence>
<keyword evidence="3" id="KW-0238">DNA-binding</keyword>
<protein>
    <submittedName>
        <fullName evidence="8">Response regulator</fullName>
    </submittedName>
</protein>
<accession>A0ABS8PWF1</accession>
<keyword evidence="2" id="KW-0805">Transcription regulation</keyword>
<gene>
    <name evidence="8" type="ORF">LQ567_21665</name>
</gene>
<dbReference type="SMART" id="SM00448">
    <property type="entry name" value="REC"/>
    <property type="match status" value="1"/>
</dbReference>
<dbReference type="SMART" id="SM00342">
    <property type="entry name" value="HTH_ARAC"/>
    <property type="match status" value="1"/>
</dbReference>
<evidence type="ECO:0000256" key="2">
    <source>
        <dbReference type="ARBA" id="ARBA00023015"/>
    </source>
</evidence>
<dbReference type="Proteomes" id="UP001199816">
    <property type="component" value="Unassembled WGS sequence"/>
</dbReference>
<dbReference type="PANTHER" id="PTHR43547">
    <property type="entry name" value="TWO-COMPONENT HISTIDINE KINASE"/>
    <property type="match status" value="1"/>
</dbReference>
<dbReference type="InterPro" id="IPR020449">
    <property type="entry name" value="Tscrpt_reg_AraC-type_HTH"/>
</dbReference>